<dbReference type="PANTHER" id="PTHR15954:SF4">
    <property type="entry name" value="VACUOLAR PROTEIN SORTING-ASSOCIATED PROTEIN 51 HOMOLOG"/>
    <property type="match status" value="1"/>
</dbReference>
<keyword evidence="5" id="KW-1185">Reference proteome</keyword>
<feature type="compositionally biased region" description="Low complexity" evidence="3">
    <location>
        <begin position="1"/>
        <end position="33"/>
    </location>
</feature>
<evidence type="ECO:0000256" key="1">
    <source>
        <dbReference type="ARBA" id="ARBA00006080"/>
    </source>
</evidence>
<evidence type="ECO:0000313" key="5">
    <source>
        <dbReference type="Proteomes" id="UP000094385"/>
    </source>
</evidence>
<keyword evidence="2" id="KW-0653">Protein transport</keyword>
<proteinExistence type="inferred from homology"/>
<keyword evidence="2" id="KW-0813">Transport</keyword>
<dbReference type="GO" id="GO:0005829">
    <property type="term" value="C:cytosol"/>
    <property type="evidence" value="ECO:0007669"/>
    <property type="project" value="GOC"/>
</dbReference>
<dbReference type="InterPro" id="IPR014812">
    <property type="entry name" value="Vps51"/>
</dbReference>
<reference evidence="4 5" key="1">
    <citation type="journal article" date="2016" name="Proc. Natl. Acad. Sci. U.S.A.">
        <title>Comparative genomics of biotechnologically important yeasts.</title>
        <authorList>
            <person name="Riley R."/>
            <person name="Haridas S."/>
            <person name="Wolfe K.H."/>
            <person name="Lopes M.R."/>
            <person name="Hittinger C.T."/>
            <person name="Goeker M."/>
            <person name="Salamov A.A."/>
            <person name="Wisecaver J.H."/>
            <person name="Long T.M."/>
            <person name="Calvey C.H."/>
            <person name="Aerts A.L."/>
            <person name="Barry K.W."/>
            <person name="Choi C."/>
            <person name="Clum A."/>
            <person name="Coughlan A.Y."/>
            <person name="Deshpande S."/>
            <person name="Douglass A.P."/>
            <person name="Hanson S.J."/>
            <person name="Klenk H.-P."/>
            <person name="LaButti K.M."/>
            <person name="Lapidus A."/>
            <person name="Lindquist E.A."/>
            <person name="Lipzen A.M."/>
            <person name="Meier-Kolthoff J.P."/>
            <person name="Ohm R.A."/>
            <person name="Otillar R.P."/>
            <person name="Pangilinan J.L."/>
            <person name="Peng Y."/>
            <person name="Rokas A."/>
            <person name="Rosa C.A."/>
            <person name="Scheuner C."/>
            <person name="Sibirny A.A."/>
            <person name="Slot J.C."/>
            <person name="Stielow J.B."/>
            <person name="Sun H."/>
            <person name="Kurtzman C.P."/>
            <person name="Blackwell M."/>
            <person name="Grigoriev I.V."/>
            <person name="Jeffries T.W."/>
        </authorList>
    </citation>
    <scope>NUCLEOTIDE SEQUENCE [LARGE SCALE GENOMIC DNA]</scope>
    <source>
        <strain evidence="4 5">NRRL Y-11557</strain>
    </source>
</reference>
<dbReference type="GO" id="GO:0032456">
    <property type="term" value="P:endocytic recycling"/>
    <property type="evidence" value="ECO:0007669"/>
    <property type="project" value="TreeGrafter"/>
</dbReference>
<comment type="function">
    <text evidence="2">Acts as component of the GARP complex that is involved in retrograde transport from early and late endosomes to the trans-Golgi network (TGN).</text>
</comment>
<keyword evidence="2" id="KW-0333">Golgi apparatus</keyword>
<feature type="compositionally biased region" description="Low complexity" evidence="3">
    <location>
        <begin position="44"/>
        <end position="53"/>
    </location>
</feature>
<comment type="similarity">
    <text evidence="1 2">Belongs to the VPS51 family.</text>
</comment>
<name>A0A1E3PWW1_LIPST</name>
<dbReference type="GO" id="GO:0016020">
    <property type="term" value="C:membrane"/>
    <property type="evidence" value="ECO:0007669"/>
    <property type="project" value="TreeGrafter"/>
</dbReference>
<dbReference type="GO" id="GO:0007030">
    <property type="term" value="P:Golgi organization"/>
    <property type="evidence" value="ECO:0007669"/>
    <property type="project" value="UniProtKB-UniRule"/>
</dbReference>
<dbReference type="Proteomes" id="UP000094385">
    <property type="component" value="Unassembled WGS sequence"/>
</dbReference>
<keyword evidence="2" id="KW-0445">Lipid transport</keyword>
<dbReference type="EMBL" id="KV454302">
    <property type="protein sequence ID" value="ODQ69901.1"/>
    <property type="molecule type" value="Genomic_DNA"/>
</dbReference>
<evidence type="ECO:0000256" key="3">
    <source>
        <dbReference type="SAM" id="MobiDB-lite"/>
    </source>
</evidence>
<dbReference type="PANTHER" id="PTHR15954">
    <property type="entry name" value="VACUOLAR PROTEIN SORTING-ASSOCIATED PROTEIN 51 HOMOLOG"/>
    <property type="match status" value="1"/>
</dbReference>
<dbReference type="GO" id="GO:0000938">
    <property type="term" value="C:GARP complex"/>
    <property type="evidence" value="ECO:0007669"/>
    <property type="project" value="UniProtKB-UniRule"/>
</dbReference>
<dbReference type="GO" id="GO:0048193">
    <property type="term" value="P:Golgi vesicle transport"/>
    <property type="evidence" value="ECO:0007669"/>
    <property type="project" value="TreeGrafter"/>
</dbReference>
<dbReference type="GO" id="GO:0006869">
    <property type="term" value="P:lipid transport"/>
    <property type="evidence" value="ECO:0007669"/>
    <property type="project" value="UniProtKB-UniRule"/>
</dbReference>
<gene>
    <name evidence="4" type="ORF">LIPSTDRAFT_75547</name>
</gene>
<dbReference type="AlphaFoldDB" id="A0A1E3PWW1"/>
<dbReference type="Pfam" id="PF08700">
    <property type="entry name" value="VPS51_Exo84_N"/>
    <property type="match status" value="1"/>
</dbReference>
<accession>A0A1E3PWW1</accession>
<protein>
    <recommendedName>
        <fullName evidence="2">Vacuolar protein sorting-associated protein 51 homolog</fullName>
    </recommendedName>
</protein>
<sequence>MSARQTSTTSTPASSRRTSTESTSTLRSVSSAAPNGAHLRSSHRGTPTRSTAAAARRHALREFYALGQDRYTAGVPPSDIDRPDFRPEVWLDKFVRENKTKEVLSKENTLLHEIRTLDGEGKALVYDNYSKLISATETIQSMRGNIDPLRPTTSALEPAVAHIAEVSTTLIATLSERRRKNASEKVASNGNWHSSKEKSEFLRVIVDAPRRIQELVQKGDVEKARAEWDIIEPVLNRLKGIKGMDKIMEDCINALKVVERT</sequence>
<dbReference type="OrthoDB" id="203678at2759"/>
<feature type="region of interest" description="Disordered" evidence="3">
    <location>
        <begin position="1"/>
        <end position="53"/>
    </location>
</feature>
<dbReference type="GO" id="GO:0042147">
    <property type="term" value="P:retrograde transport, endosome to Golgi"/>
    <property type="evidence" value="ECO:0007669"/>
    <property type="project" value="UniProtKB-UniRule"/>
</dbReference>
<comment type="subcellular location">
    <subcellularLocation>
        <location evidence="2">Golgi apparatus</location>
        <location evidence="2">trans-Golgi network</location>
    </subcellularLocation>
</comment>
<dbReference type="STRING" id="675824.A0A1E3PWW1"/>
<comment type="subunit">
    <text evidence="2">Component of the Golgi-associated retrograde protein (GARP) complex.</text>
</comment>
<evidence type="ECO:0000313" key="4">
    <source>
        <dbReference type="EMBL" id="ODQ69901.1"/>
    </source>
</evidence>
<dbReference type="GO" id="GO:0015031">
    <property type="term" value="P:protein transport"/>
    <property type="evidence" value="ECO:0007669"/>
    <property type="project" value="UniProtKB-UniRule"/>
</dbReference>
<evidence type="ECO:0000256" key="2">
    <source>
        <dbReference type="RuleBase" id="RU368010"/>
    </source>
</evidence>
<dbReference type="GO" id="GO:1990745">
    <property type="term" value="C:EARP complex"/>
    <property type="evidence" value="ECO:0007669"/>
    <property type="project" value="TreeGrafter"/>
</dbReference>
<organism evidence="4 5">
    <name type="scientific">Lipomyces starkeyi NRRL Y-11557</name>
    <dbReference type="NCBI Taxonomy" id="675824"/>
    <lineage>
        <taxon>Eukaryota</taxon>
        <taxon>Fungi</taxon>
        <taxon>Dikarya</taxon>
        <taxon>Ascomycota</taxon>
        <taxon>Saccharomycotina</taxon>
        <taxon>Lipomycetes</taxon>
        <taxon>Lipomycetales</taxon>
        <taxon>Lipomycetaceae</taxon>
        <taxon>Lipomyces</taxon>
    </lineage>
</organism>